<name>A0A5B8RCF4_9ZZZZ</name>
<reference evidence="2" key="1">
    <citation type="submission" date="2019-06" db="EMBL/GenBank/DDBJ databases">
        <authorList>
            <person name="Murdoch R.W."/>
            <person name="Fathepure B."/>
        </authorList>
    </citation>
    <scope>NUCLEOTIDE SEQUENCE</scope>
</reference>
<feature type="compositionally biased region" description="Basic residues" evidence="1">
    <location>
        <begin position="75"/>
        <end position="93"/>
    </location>
</feature>
<feature type="region of interest" description="Disordered" evidence="1">
    <location>
        <begin position="75"/>
        <end position="94"/>
    </location>
</feature>
<evidence type="ECO:0000313" key="2">
    <source>
        <dbReference type="EMBL" id="QEA06321.1"/>
    </source>
</evidence>
<evidence type="ECO:0000256" key="1">
    <source>
        <dbReference type="SAM" id="MobiDB-lite"/>
    </source>
</evidence>
<organism evidence="2">
    <name type="scientific">uncultured organism</name>
    <dbReference type="NCBI Taxonomy" id="155900"/>
    <lineage>
        <taxon>unclassified sequences</taxon>
        <taxon>environmental samples</taxon>
    </lineage>
</organism>
<dbReference type="AlphaFoldDB" id="A0A5B8RCF4"/>
<protein>
    <submittedName>
        <fullName evidence="2">Uncharacterized protein</fullName>
    </submittedName>
</protein>
<sequence length="126" mass="14698">MRVRTLTLIAAAAALGIGAAVASPRADAREYVESGVTIHFGYRDPAPYYGDYRGWFNRHDGYRYRDRHHHRGRHFAPPAFRHHGGPPGLRHKFGYREDHDRYGRGFGGRNDWDDGHDRHRRHKRID</sequence>
<proteinExistence type="predicted"/>
<feature type="region of interest" description="Disordered" evidence="1">
    <location>
        <begin position="106"/>
        <end position="126"/>
    </location>
</feature>
<gene>
    <name evidence="2" type="ORF">KBTEX_02653</name>
</gene>
<accession>A0A5B8RCF4</accession>
<dbReference type="EMBL" id="MN079136">
    <property type="protein sequence ID" value="QEA06321.1"/>
    <property type="molecule type" value="Genomic_DNA"/>
</dbReference>